<accession>A0AAD8B319</accession>
<evidence type="ECO:0000313" key="1">
    <source>
        <dbReference type="EMBL" id="KAK0047159.1"/>
    </source>
</evidence>
<name>A0AAD8B319_BIOPF</name>
<reference evidence="1" key="1">
    <citation type="journal article" date="2023" name="PLoS Negl. Trop. Dis.">
        <title>A genome sequence for Biomphalaria pfeifferi, the major vector snail for the human-infecting parasite Schistosoma mansoni.</title>
        <authorList>
            <person name="Bu L."/>
            <person name="Lu L."/>
            <person name="Laidemitt M.R."/>
            <person name="Zhang S.M."/>
            <person name="Mutuku M."/>
            <person name="Mkoji G."/>
            <person name="Steinauer M."/>
            <person name="Loker E.S."/>
        </authorList>
    </citation>
    <scope>NUCLEOTIDE SEQUENCE</scope>
    <source>
        <strain evidence="1">KasaAsao</strain>
    </source>
</reference>
<comment type="caution">
    <text evidence="1">The sequence shown here is derived from an EMBL/GenBank/DDBJ whole genome shotgun (WGS) entry which is preliminary data.</text>
</comment>
<protein>
    <submittedName>
        <fullName evidence="1">Uncharacterized protein</fullName>
    </submittedName>
</protein>
<dbReference type="AlphaFoldDB" id="A0AAD8B319"/>
<dbReference type="EMBL" id="JASAOG010000155">
    <property type="protein sequence ID" value="KAK0047159.1"/>
    <property type="molecule type" value="Genomic_DNA"/>
</dbReference>
<evidence type="ECO:0000313" key="2">
    <source>
        <dbReference type="Proteomes" id="UP001233172"/>
    </source>
</evidence>
<proteinExistence type="predicted"/>
<reference evidence="1" key="2">
    <citation type="submission" date="2023-04" db="EMBL/GenBank/DDBJ databases">
        <authorList>
            <person name="Bu L."/>
            <person name="Lu L."/>
            <person name="Laidemitt M.R."/>
            <person name="Zhang S.M."/>
            <person name="Mutuku M."/>
            <person name="Mkoji G."/>
            <person name="Steinauer M."/>
            <person name="Loker E.S."/>
        </authorList>
    </citation>
    <scope>NUCLEOTIDE SEQUENCE</scope>
    <source>
        <strain evidence="1">KasaAsao</strain>
        <tissue evidence="1">Whole Snail</tissue>
    </source>
</reference>
<organism evidence="1 2">
    <name type="scientific">Biomphalaria pfeifferi</name>
    <name type="common">Bloodfluke planorb</name>
    <name type="synonym">Freshwater snail</name>
    <dbReference type="NCBI Taxonomy" id="112525"/>
    <lineage>
        <taxon>Eukaryota</taxon>
        <taxon>Metazoa</taxon>
        <taxon>Spiralia</taxon>
        <taxon>Lophotrochozoa</taxon>
        <taxon>Mollusca</taxon>
        <taxon>Gastropoda</taxon>
        <taxon>Heterobranchia</taxon>
        <taxon>Euthyneura</taxon>
        <taxon>Panpulmonata</taxon>
        <taxon>Hygrophila</taxon>
        <taxon>Lymnaeoidea</taxon>
        <taxon>Planorbidae</taxon>
        <taxon>Biomphalaria</taxon>
    </lineage>
</organism>
<dbReference type="Proteomes" id="UP001233172">
    <property type="component" value="Unassembled WGS sequence"/>
</dbReference>
<sequence>MNPFNSIAEKQFPPAVTMWLGGQNRENKRQVHLMEQLIDTIAGRVASFIPSYPLLLSHSLSQDSGQLNMSQRAKTSHVEVKFNYR</sequence>
<gene>
    <name evidence="1" type="ORF">Bpfe_023430</name>
</gene>
<keyword evidence="2" id="KW-1185">Reference proteome</keyword>